<dbReference type="InterPro" id="IPR024370">
    <property type="entry name" value="PBP_domain"/>
</dbReference>
<comment type="caution">
    <text evidence="8">The sequence shown here is derived from an EMBL/GenBank/DDBJ whole genome shotgun (WGS) entry which is preliminary data.</text>
</comment>
<dbReference type="GO" id="GO:0043190">
    <property type="term" value="C:ATP-binding cassette (ABC) transporter complex"/>
    <property type="evidence" value="ECO:0007669"/>
    <property type="project" value="InterPro"/>
</dbReference>
<dbReference type="AlphaFoldDB" id="A0A318JKP5"/>
<dbReference type="SUPFAM" id="SSF53850">
    <property type="entry name" value="Periplasmic binding protein-like II"/>
    <property type="match status" value="1"/>
</dbReference>
<dbReference type="EMBL" id="QJKB01000001">
    <property type="protein sequence ID" value="PXX47702.1"/>
    <property type="molecule type" value="Genomic_DNA"/>
</dbReference>
<accession>A0A318JKP5</accession>
<evidence type="ECO:0000259" key="7">
    <source>
        <dbReference type="Pfam" id="PF12849"/>
    </source>
</evidence>
<reference evidence="8 9" key="1">
    <citation type="submission" date="2018-05" db="EMBL/GenBank/DDBJ databases">
        <title>Genomic Encyclopedia of Type Strains, Phase IV (KMG-IV): sequencing the most valuable type-strain genomes for metagenomic binning, comparative biology and taxonomic classification.</title>
        <authorList>
            <person name="Goeker M."/>
        </authorList>
    </citation>
    <scope>NUCLEOTIDE SEQUENCE [LARGE SCALE GENOMIC DNA]</scope>
    <source>
        <strain evidence="8 9">DSM 19792</strain>
    </source>
</reference>
<dbReference type="InterPro" id="IPR050962">
    <property type="entry name" value="Phosphate-bind_PstS"/>
</dbReference>
<dbReference type="InterPro" id="IPR005673">
    <property type="entry name" value="ABC_phos-bd_PstS"/>
</dbReference>
<dbReference type="PANTHER" id="PTHR42996">
    <property type="entry name" value="PHOSPHATE-BINDING PROTEIN PSTS"/>
    <property type="match status" value="1"/>
</dbReference>
<dbReference type="PANTHER" id="PTHR42996:SF1">
    <property type="entry name" value="PHOSPHATE-BINDING PROTEIN PSTS"/>
    <property type="match status" value="1"/>
</dbReference>
<keyword evidence="6" id="KW-0592">Phosphate transport</keyword>
<dbReference type="GO" id="GO:0035435">
    <property type="term" value="P:phosphate ion transmembrane transport"/>
    <property type="evidence" value="ECO:0007669"/>
    <property type="project" value="InterPro"/>
</dbReference>
<evidence type="ECO:0000256" key="2">
    <source>
        <dbReference type="ARBA" id="ARBA00008725"/>
    </source>
</evidence>
<evidence type="ECO:0000256" key="3">
    <source>
        <dbReference type="ARBA" id="ARBA00011529"/>
    </source>
</evidence>
<dbReference type="Pfam" id="PF12849">
    <property type="entry name" value="PBP_like_2"/>
    <property type="match status" value="1"/>
</dbReference>
<keyword evidence="5" id="KW-0813">Transport</keyword>
<gene>
    <name evidence="8" type="ORF">DFR42_1011299</name>
</gene>
<feature type="domain" description="PBP" evidence="7">
    <location>
        <begin position="69"/>
        <end position="351"/>
    </location>
</feature>
<evidence type="ECO:0000256" key="1">
    <source>
        <dbReference type="ARBA" id="ARBA00002841"/>
    </source>
</evidence>
<dbReference type="GO" id="GO:0042301">
    <property type="term" value="F:phosphate ion binding"/>
    <property type="evidence" value="ECO:0007669"/>
    <property type="project" value="InterPro"/>
</dbReference>
<organism evidence="8 9">
    <name type="scientific">Undibacterium pigrum</name>
    <dbReference type="NCBI Taxonomy" id="401470"/>
    <lineage>
        <taxon>Bacteria</taxon>
        <taxon>Pseudomonadati</taxon>
        <taxon>Pseudomonadota</taxon>
        <taxon>Betaproteobacteria</taxon>
        <taxon>Burkholderiales</taxon>
        <taxon>Oxalobacteraceae</taxon>
        <taxon>Undibacterium</taxon>
    </lineage>
</organism>
<dbReference type="Proteomes" id="UP000247792">
    <property type="component" value="Unassembled WGS sequence"/>
</dbReference>
<sequence>MQGASIARRNDRDITKKTLARKNIAAHEIIRAVSPGSIFPPYCFVFIMNTRNSLLFTLVLALSPVVSHAQIQGSGSSAAAPLYQKWADAYSKTGGANIVYQANGSSAGIKKIKENTVDFGASDAAMSQAELKKEKLIQFPSAISGVVPVINLPGIKTAELRLTGEILAGIFSGEITSWNDAAISAQNPGLRLPAKSIEVIVRQDGSGTTYNFSDYLSKVSKNWQGKFGRNFTIPWNARLIQVKGSSNIASTIKKTPYAISYIDYNYVTQEKLDFALLQNRDGKFVAPSAEAFSSALTNSSWKTDANFEEMLTDKTGLKTWPITMGTFIVMQQRAKDVQQTTAAMKFFTWAFMRGDRYVNSVDFVRLPDSLQARIFKEMTTVTDKKGEVLNWNLNPM</sequence>
<evidence type="ECO:0000256" key="5">
    <source>
        <dbReference type="ARBA" id="ARBA00022448"/>
    </source>
</evidence>
<dbReference type="Gene3D" id="3.40.190.10">
    <property type="entry name" value="Periplasmic binding protein-like II"/>
    <property type="match status" value="2"/>
</dbReference>
<proteinExistence type="inferred from homology"/>
<name>A0A318JKP5_9BURK</name>
<dbReference type="CDD" id="cd13565">
    <property type="entry name" value="PBP2_PstS"/>
    <property type="match status" value="1"/>
</dbReference>
<dbReference type="NCBIfam" id="TIGR00975">
    <property type="entry name" value="3a0107s03"/>
    <property type="match status" value="1"/>
</dbReference>
<comment type="similarity">
    <text evidence="2">Belongs to the PstS family.</text>
</comment>
<evidence type="ECO:0000313" key="8">
    <source>
        <dbReference type="EMBL" id="PXX47702.1"/>
    </source>
</evidence>
<comment type="subunit">
    <text evidence="3">The complex is composed of two ATP-binding proteins (PstB), two transmembrane proteins (PstC and PstA) and a solute-binding protein (PstS).</text>
</comment>
<evidence type="ECO:0000313" key="9">
    <source>
        <dbReference type="Proteomes" id="UP000247792"/>
    </source>
</evidence>
<evidence type="ECO:0000256" key="6">
    <source>
        <dbReference type="ARBA" id="ARBA00022592"/>
    </source>
</evidence>
<keyword evidence="9" id="KW-1185">Reference proteome</keyword>
<comment type="function">
    <text evidence="1">Part of the ABC transporter complex PstSACB involved in phosphate import.</text>
</comment>
<protein>
    <recommendedName>
        <fullName evidence="4">Phosphate-binding protein PstS</fullName>
    </recommendedName>
</protein>
<evidence type="ECO:0000256" key="4">
    <source>
        <dbReference type="ARBA" id="ARBA00021889"/>
    </source>
</evidence>